<dbReference type="Proteomes" id="UP000619079">
    <property type="component" value="Unassembled WGS sequence"/>
</dbReference>
<keyword evidence="4" id="KW-1185">Reference proteome</keyword>
<protein>
    <submittedName>
        <fullName evidence="3">Uncharacterized protein</fullName>
    </submittedName>
</protein>
<accession>A0A8J7LWI0</accession>
<gene>
    <name evidence="3" type="ORF">JF290_11975</name>
</gene>
<dbReference type="RefSeq" id="WP_199025118.1">
    <property type="nucleotide sequence ID" value="NZ_JAELVR010000007.1"/>
</dbReference>
<reference evidence="3" key="1">
    <citation type="submission" date="2020-12" db="EMBL/GenBank/DDBJ databases">
        <title>Sedimentitalea sp. nov., isolated from sand in Incheon.</title>
        <authorList>
            <person name="Kim W."/>
        </authorList>
    </citation>
    <scope>NUCLEOTIDE SEQUENCE</scope>
    <source>
        <strain evidence="3">CAU 1593</strain>
    </source>
</reference>
<keyword evidence="2" id="KW-0812">Transmembrane</keyword>
<evidence type="ECO:0000313" key="4">
    <source>
        <dbReference type="Proteomes" id="UP000619079"/>
    </source>
</evidence>
<evidence type="ECO:0000256" key="1">
    <source>
        <dbReference type="SAM" id="MobiDB-lite"/>
    </source>
</evidence>
<feature type="region of interest" description="Disordered" evidence="1">
    <location>
        <begin position="723"/>
        <end position="761"/>
    </location>
</feature>
<proteinExistence type="predicted"/>
<sequence>MTNRDNTPEETRPLIERMEEYLAGFPFYRTLSVVVVLIGLLVFFWPMLTTLPVWPITTKGRIFVESPEVYTRERLVNDRFGQAFWLEQQLEKLDEATNFTSARRDMALQIALATDADPAVLPMAELTETPFDHVYQIKSALRAKIRQALLENQLDDRHDLTGNSVYGLKFDTSVIPGANTRSRAYVKIDVVSDPLPETEELPEVLGQSLNDLRRSYRDENGTEQNRFREFPDHYEKWVESIESRLNSYLADIPIEPWVPRSWPCHESPEIVDNRFVEPVPEREIKKTTEILTEALSKVLAIDARNMVFPQDLFTLVESFPTTQPIALPAPWKRYVTIQLEHNKNCRNWKQFKVTELRQNIVVADWSATSGAPEEQLEEFFKYYASVDWFATEAAEVPDEWTAPFPESEIFVERTAPDGSQFPGPEEWERMQLQFPLNDMTLVELMNHTQGFEDRIGGDDETEIKGWFVPVEVGMYNFAEDILTSESYLYTVFPKSDVTGVLERNLVSGTVGLDGLGIGGRASSSVSEATSQIVASQVSFSDDEGQDSIVFGWIIGSEGLQKPVQKSQFVLLSLPVYLQNLTLKVESGWIDRDAGFRAVQRANGESLEMRVALPPDYEAFDTLISGSKRYGPAIFDRLMEEVTVETCSKASILIPGARLWRSSQVTLAGQPADQIVVMPNMRGILAHFEEISVRPGEGDPTIQVWTSEGSDRIDGKVKVRDFGSTACLQKERPETPVAQEQPEKAAPEQASANSAKAPETTP</sequence>
<keyword evidence="2" id="KW-0472">Membrane</keyword>
<organism evidence="3 4">
    <name type="scientific">Sedimentitalea arenosa</name>
    <dbReference type="NCBI Taxonomy" id="2798803"/>
    <lineage>
        <taxon>Bacteria</taxon>
        <taxon>Pseudomonadati</taxon>
        <taxon>Pseudomonadota</taxon>
        <taxon>Alphaproteobacteria</taxon>
        <taxon>Rhodobacterales</taxon>
        <taxon>Paracoccaceae</taxon>
        <taxon>Sedimentitalea</taxon>
    </lineage>
</organism>
<dbReference type="EMBL" id="JAELVR010000007">
    <property type="protein sequence ID" value="MBJ6372246.1"/>
    <property type="molecule type" value="Genomic_DNA"/>
</dbReference>
<comment type="caution">
    <text evidence="3">The sequence shown here is derived from an EMBL/GenBank/DDBJ whole genome shotgun (WGS) entry which is preliminary data.</text>
</comment>
<name>A0A8J7LWI0_9RHOB</name>
<keyword evidence="2" id="KW-1133">Transmembrane helix</keyword>
<dbReference type="AlphaFoldDB" id="A0A8J7LWI0"/>
<feature type="compositionally biased region" description="Polar residues" evidence="1">
    <location>
        <begin position="749"/>
        <end position="761"/>
    </location>
</feature>
<evidence type="ECO:0000313" key="3">
    <source>
        <dbReference type="EMBL" id="MBJ6372246.1"/>
    </source>
</evidence>
<feature type="transmembrane region" description="Helical" evidence="2">
    <location>
        <begin position="27"/>
        <end position="48"/>
    </location>
</feature>
<evidence type="ECO:0000256" key="2">
    <source>
        <dbReference type="SAM" id="Phobius"/>
    </source>
</evidence>